<dbReference type="Proteomes" id="UP000075663">
    <property type="component" value="Unassembled WGS sequence"/>
</dbReference>
<evidence type="ECO:0000313" key="1">
    <source>
        <dbReference type="EMBL" id="KYG85529.1"/>
    </source>
</evidence>
<evidence type="ECO:0008006" key="3">
    <source>
        <dbReference type="Google" id="ProtNLM"/>
    </source>
</evidence>
<organism evidence="1 2">
    <name type="scientific">Roseivirga seohaensis</name>
    <dbReference type="NCBI Taxonomy" id="1914963"/>
    <lineage>
        <taxon>Bacteria</taxon>
        <taxon>Pseudomonadati</taxon>
        <taxon>Bacteroidota</taxon>
        <taxon>Cytophagia</taxon>
        <taxon>Cytophagales</taxon>
        <taxon>Roseivirgaceae</taxon>
        <taxon>Roseivirga</taxon>
    </lineage>
</organism>
<dbReference type="SUPFAM" id="SSF50969">
    <property type="entry name" value="YVTN repeat-like/Quinoprotein amine dehydrogenase"/>
    <property type="match status" value="1"/>
</dbReference>
<sequence>MKGTIRSLISHSAIRSILEKFFIAIILLTTFSCNKREDIAEYQTFPNEFIVANDLEEIPIEVDLFIVTEMAATDSLLFTLLYKGDEVVKIFDNQTLEYLGGFGSEGEGPNEFFYPYQNGFRVYEGNVLSMVDRKSIRTIQVSIQKDSNNKRVATSTLDETQRHQLAGVMMPLNEGSLLNDSTVIGLNQTSEDSQFITFDFVNKKIDYAHQFPPINIEATPFEMAHWLNSYMKISRDHSKIAIAYEKIPLIRVIDLKEYQSTEVLMKTEEAPIADLIVDSEGRPIKTNGIIYYYDMEISNEYIFAGYHKKEISYSENNEPQHINHSGNEIHVFDFQGNALAKLKLDDWMRQFAVTPNSSYLYFSHPEKENSIFRYELPKFK</sequence>
<dbReference type="PROSITE" id="PS51257">
    <property type="entry name" value="PROKAR_LIPOPROTEIN"/>
    <property type="match status" value="1"/>
</dbReference>
<reference evidence="1 2" key="1">
    <citation type="submission" date="2016-01" db="EMBL/GenBank/DDBJ databases">
        <title>Genome sequencing of Roseivirga seohaensis SW-152.</title>
        <authorList>
            <person name="Selvaratnam C."/>
            <person name="Thevarajoo S."/>
            <person name="Goh K.M."/>
            <person name="Ee R."/>
            <person name="Chan K.-G."/>
            <person name="Chong C.S."/>
        </authorList>
    </citation>
    <scope>NUCLEOTIDE SEQUENCE [LARGE SCALE GENOMIC DNA]</scope>
    <source>
        <strain evidence="1 2">SW-152</strain>
    </source>
</reference>
<dbReference type="EMBL" id="LRPB01000002">
    <property type="protein sequence ID" value="KYG85529.1"/>
    <property type="molecule type" value="Genomic_DNA"/>
</dbReference>
<comment type="caution">
    <text evidence="1">The sequence shown here is derived from an EMBL/GenBank/DDBJ whole genome shotgun (WGS) entry which is preliminary data.</text>
</comment>
<proteinExistence type="predicted"/>
<accession>A0A150Y3B3</accession>
<gene>
    <name evidence="1" type="ORF">AWW67_14195</name>
</gene>
<name>A0A150Y3B3_9BACT</name>
<dbReference type="STRING" id="1914963.AWW67_14195"/>
<dbReference type="InterPro" id="IPR011044">
    <property type="entry name" value="Quino_amine_DH_bsu"/>
</dbReference>
<protein>
    <recommendedName>
        <fullName evidence="3">Lipoprotein</fullName>
    </recommendedName>
</protein>
<evidence type="ECO:0000313" key="2">
    <source>
        <dbReference type="Proteomes" id="UP000075663"/>
    </source>
</evidence>
<dbReference type="Pfam" id="PF15869">
    <property type="entry name" value="TolB_like"/>
    <property type="match status" value="1"/>
</dbReference>
<dbReference type="AlphaFoldDB" id="A0A150Y3B3"/>